<feature type="domain" description="K Homology" evidence="4">
    <location>
        <begin position="267"/>
        <end position="356"/>
    </location>
</feature>
<dbReference type="InterPro" id="IPR036612">
    <property type="entry name" value="KH_dom_type_1_sf"/>
</dbReference>
<dbReference type="Proteomes" id="UP000494206">
    <property type="component" value="Unassembled WGS sequence"/>
</dbReference>
<feature type="region of interest" description="Disordered" evidence="2">
    <location>
        <begin position="547"/>
        <end position="579"/>
    </location>
</feature>
<dbReference type="InterPro" id="IPR004087">
    <property type="entry name" value="KH_dom"/>
</dbReference>
<comment type="caution">
    <text evidence="5">The sequence shown here is derived from an EMBL/GenBank/DDBJ whole genome shotgun (WGS) entry which is preliminary data.</text>
</comment>
<feature type="compositionally biased region" description="Basic and acidic residues" evidence="2">
    <location>
        <begin position="200"/>
        <end position="212"/>
    </location>
</feature>
<evidence type="ECO:0000256" key="1">
    <source>
        <dbReference type="ARBA" id="ARBA00022884"/>
    </source>
</evidence>
<dbReference type="GO" id="GO:0003729">
    <property type="term" value="F:mRNA binding"/>
    <property type="evidence" value="ECO:0007669"/>
    <property type="project" value="TreeGrafter"/>
</dbReference>
<evidence type="ECO:0000259" key="4">
    <source>
        <dbReference type="SMART" id="SM00322"/>
    </source>
</evidence>
<dbReference type="PANTHER" id="PTHR11208">
    <property type="entry name" value="RNA-BINDING PROTEIN RELATED"/>
    <property type="match status" value="1"/>
</dbReference>
<dbReference type="GO" id="GO:0048024">
    <property type="term" value="P:regulation of mRNA splicing, via spliceosome"/>
    <property type="evidence" value="ECO:0007669"/>
    <property type="project" value="TreeGrafter"/>
</dbReference>
<feature type="region of interest" description="Disordered" evidence="2">
    <location>
        <begin position="136"/>
        <end position="165"/>
    </location>
</feature>
<organism evidence="5 6">
    <name type="scientific">Caenorhabditis bovis</name>
    <dbReference type="NCBI Taxonomy" id="2654633"/>
    <lineage>
        <taxon>Eukaryota</taxon>
        <taxon>Metazoa</taxon>
        <taxon>Ecdysozoa</taxon>
        <taxon>Nematoda</taxon>
        <taxon>Chromadorea</taxon>
        <taxon>Rhabditida</taxon>
        <taxon>Rhabditina</taxon>
        <taxon>Rhabditomorpha</taxon>
        <taxon>Rhabditoidea</taxon>
        <taxon>Rhabditidae</taxon>
        <taxon>Peloderinae</taxon>
        <taxon>Caenorhabditis</taxon>
    </lineage>
</organism>
<dbReference type="EMBL" id="CADEPM010000005">
    <property type="protein sequence ID" value="CAB3406710.1"/>
    <property type="molecule type" value="Genomic_DNA"/>
</dbReference>
<feature type="compositionally biased region" description="Basic residues" evidence="2">
    <location>
        <begin position="138"/>
        <end position="149"/>
    </location>
</feature>
<accession>A0A8S1F7B5</accession>
<sequence length="579" mass="64597">MLEFLILITFHILTVLIIPLCGKKQEDETAAAVAQETSENRFINFAATERILALYLDHLRSVNPVEFQKHRLIDAGMAVLHDVQNLLKQSQFDDELIAIAIIHFLADYHQIKINMGNETTPWYTVFSKNANFDDLNRRRSNKKTKKRRIMNASKEKKREHEENAGGALMSSLAGLRIADGMHLLTPPPSEDKGTSSQKSSSDHSNHQLHQHDEKNYCDTASYIDCLKEERDQLAQYTDGLTHVFALIDKEIKRVGQKVEKTATPANGILSETIPIPVDLYPNYNFVGRLLGPRGTTAKQLEEITGCKIVVHGRKKDAVGNESAASTPNPDDPLRVEVSCPATDIGAAQKLEVGVNVIKVILQPPADGQDDLKRQQLTDLAYMNGTYRPRSHHAQHSTASGDYPGAHHFQSLLPFAYRIPAFADCKHEVFLKTLLSLGLPPTSVVQLMYNQQKECDIPKCSVLRSLIEHNVPLSHKYDAPLSGVSKMPHPPKFDELLNAMQWYDLMSRTRQAAEAHLSWSTPEAFLKFQESQKAQEVSSRMCASMGPFGCNPRQSGGSSKSSTPRANVTHLAEKPKSAKK</sequence>
<evidence type="ECO:0000313" key="5">
    <source>
        <dbReference type="EMBL" id="CAB3406710.1"/>
    </source>
</evidence>
<dbReference type="PANTHER" id="PTHR11208:SF7">
    <property type="entry name" value="K HOMOLOGY DOMAIN-CONTAINING PROTEIN"/>
    <property type="match status" value="1"/>
</dbReference>
<dbReference type="InterPro" id="IPR045071">
    <property type="entry name" value="BBP-like"/>
</dbReference>
<dbReference type="GO" id="GO:0005634">
    <property type="term" value="C:nucleus"/>
    <property type="evidence" value="ECO:0007669"/>
    <property type="project" value="TreeGrafter"/>
</dbReference>
<feature type="region of interest" description="Disordered" evidence="2">
    <location>
        <begin position="181"/>
        <end position="212"/>
    </location>
</feature>
<dbReference type="InterPro" id="IPR055256">
    <property type="entry name" value="KH_1_KHDC4/BBP-like"/>
</dbReference>
<keyword evidence="6" id="KW-1185">Reference proteome</keyword>
<protein>
    <recommendedName>
        <fullName evidence="4">K Homology domain-containing protein</fullName>
    </recommendedName>
</protein>
<feature type="compositionally biased region" description="Basic and acidic residues" evidence="2">
    <location>
        <begin position="570"/>
        <end position="579"/>
    </location>
</feature>
<dbReference type="Gene3D" id="3.30.1370.10">
    <property type="entry name" value="K Homology domain, type 1"/>
    <property type="match status" value="1"/>
</dbReference>
<feature type="compositionally biased region" description="Basic and acidic residues" evidence="2">
    <location>
        <begin position="153"/>
        <end position="163"/>
    </location>
</feature>
<evidence type="ECO:0000256" key="2">
    <source>
        <dbReference type="SAM" id="MobiDB-lite"/>
    </source>
</evidence>
<gene>
    <name evidence="5" type="ORF">CBOVIS_LOCUS8745</name>
</gene>
<dbReference type="AlphaFoldDB" id="A0A8S1F7B5"/>
<dbReference type="OrthoDB" id="6777263at2759"/>
<evidence type="ECO:0000256" key="3">
    <source>
        <dbReference type="SAM" id="SignalP"/>
    </source>
</evidence>
<dbReference type="SUPFAM" id="SSF54791">
    <property type="entry name" value="Eukaryotic type KH-domain (KH-domain type I)"/>
    <property type="match status" value="1"/>
</dbReference>
<name>A0A8S1F7B5_9PELO</name>
<proteinExistence type="predicted"/>
<feature type="compositionally biased region" description="Polar residues" evidence="2">
    <location>
        <begin position="551"/>
        <end position="565"/>
    </location>
</feature>
<feature type="chain" id="PRO_5035902033" description="K Homology domain-containing protein" evidence="3">
    <location>
        <begin position="18"/>
        <end position="579"/>
    </location>
</feature>
<dbReference type="Pfam" id="PF22675">
    <property type="entry name" value="KH-I_KHDC4-BBP"/>
    <property type="match status" value="1"/>
</dbReference>
<keyword evidence="3" id="KW-0732">Signal</keyword>
<reference evidence="5 6" key="1">
    <citation type="submission" date="2020-04" db="EMBL/GenBank/DDBJ databases">
        <authorList>
            <person name="Laetsch R D."/>
            <person name="Stevens L."/>
            <person name="Kumar S."/>
            <person name="Blaxter L. M."/>
        </authorList>
    </citation>
    <scope>NUCLEOTIDE SEQUENCE [LARGE SCALE GENOMIC DNA]</scope>
</reference>
<feature type="signal peptide" evidence="3">
    <location>
        <begin position="1"/>
        <end position="17"/>
    </location>
</feature>
<dbReference type="SMART" id="SM00322">
    <property type="entry name" value="KH"/>
    <property type="match status" value="1"/>
</dbReference>
<keyword evidence="1" id="KW-0694">RNA-binding</keyword>
<evidence type="ECO:0000313" key="6">
    <source>
        <dbReference type="Proteomes" id="UP000494206"/>
    </source>
</evidence>